<evidence type="ECO:0000256" key="4">
    <source>
        <dbReference type="ARBA" id="ARBA00022801"/>
    </source>
</evidence>
<keyword evidence="3" id="KW-0732">Signal</keyword>
<dbReference type="InterPro" id="IPR009003">
    <property type="entry name" value="Peptidase_S1_PA"/>
</dbReference>
<comment type="similarity">
    <text evidence="1 6">Belongs to the peptidase S1B family.</text>
</comment>
<evidence type="ECO:0000256" key="6">
    <source>
        <dbReference type="RuleBase" id="RU004296"/>
    </source>
</evidence>
<sequence length="394" mass="44195">MGTKTMSQRPNGGHSETFSETVSEVEQRRKVLSETPVFEAEQVGQGTGFSSLRPEEMHRETSNVLSQAGMALREDVLEEPGMEMEGDQPLDAVFASYGELMIKLQQTQPVMGEIEEELEGRMPVNDSTTFPFRAICRLIITASDNTRWYGTGFFIGPRTVITTGHCVYLHEHGGWARSIEVIPGLSNESRPYGSAVARIFKSVAGWTKAKNRNQDYAAIVLPNNSALGNQTGTFGFSAMKDELLEAATLNLADYPIIQHTRQAFLRFQKRQFQHQRGIFEGQYQRQYEQQAELGGEGQEEETELQSAPKLKEALMNMTNQLWFAQLNVRSVTASQIRYDQQVQRCQSGAPIWVKSGNSRYVVGIHTSSFLSGMAALRITPQVYKNLSEWKSKGM</sequence>
<feature type="compositionally biased region" description="Low complexity" evidence="7">
    <location>
        <begin position="15"/>
        <end position="24"/>
    </location>
</feature>
<comment type="caution">
    <text evidence="9">The sequence shown here is derived from an EMBL/GenBank/DDBJ whole genome shotgun (WGS) entry which is preliminary data.</text>
</comment>
<feature type="domain" description="Peptidase S1" evidence="8">
    <location>
        <begin position="147"/>
        <end position="242"/>
    </location>
</feature>
<proteinExistence type="inferred from homology"/>
<keyword evidence="4 6" id="KW-0378">Hydrolase</keyword>
<accession>A0ABX3NPZ6</accession>
<keyword evidence="2 6" id="KW-0645">Protease</keyword>
<evidence type="ECO:0000256" key="2">
    <source>
        <dbReference type="ARBA" id="ARBA00022670"/>
    </source>
</evidence>
<keyword evidence="5 6" id="KW-0720">Serine protease</keyword>
<evidence type="ECO:0000259" key="8">
    <source>
        <dbReference type="Pfam" id="PF00089"/>
    </source>
</evidence>
<evidence type="ECO:0000256" key="5">
    <source>
        <dbReference type="ARBA" id="ARBA00022825"/>
    </source>
</evidence>
<dbReference type="InterPro" id="IPR043504">
    <property type="entry name" value="Peptidase_S1_PA_chymotrypsin"/>
</dbReference>
<dbReference type="Proteomes" id="UP000192277">
    <property type="component" value="Unassembled WGS sequence"/>
</dbReference>
<protein>
    <recommendedName>
        <fullName evidence="6">Serine protease</fullName>
        <ecNumber evidence="6">3.4.21.-</ecNumber>
    </recommendedName>
</protein>
<evidence type="ECO:0000313" key="9">
    <source>
        <dbReference type="EMBL" id="OQP42406.1"/>
    </source>
</evidence>
<dbReference type="PANTHER" id="PTHR15462">
    <property type="entry name" value="SERINE PROTEASE"/>
    <property type="match status" value="1"/>
</dbReference>
<reference evidence="9 10" key="1">
    <citation type="submission" date="2016-04" db="EMBL/GenBank/DDBJ databases">
        <authorList>
            <person name="Chen L."/>
            <person name="Zhuang W."/>
            <person name="Wang G."/>
        </authorList>
    </citation>
    <scope>NUCLEOTIDE SEQUENCE [LARGE SCALE GENOMIC DNA]</scope>
    <source>
        <strain evidence="10">GR20</strain>
    </source>
</reference>
<gene>
    <name evidence="9" type="ORF">A4D02_12590</name>
</gene>
<dbReference type="Pfam" id="PF00089">
    <property type="entry name" value="Trypsin"/>
    <property type="match status" value="1"/>
</dbReference>
<evidence type="ECO:0000256" key="1">
    <source>
        <dbReference type="ARBA" id="ARBA00008764"/>
    </source>
</evidence>
<dbReference type="EMBL" id="LWBO01000044">
    <property type="protein sequence ID" value="OQP42406.1"/>
    <property type="molecule type" value="Genomic_DNA"/>
</dbReference>
<dbReference type="Gene3D" id="2.40.10.10">
    <property type="entry name" value="Trypsin-like serine proteases"/>
    <property type="match status" value="2"/>
</dbReference>
<feature type="region of interest" description="Disordered" evidence="7">
    <location>
        <begin position="1"/>
        <end position="29"/>
    </location>
</feature>
<dbReference type="InterPro" id="IPR001254">
    <property type="entry name" value="Trypsin_dom"/>
</dbReference>
<name>A0ABX3NPZ6_9BACT</name>
<dbReference type="PRINTS" id="PR00839">
    <property type="entry name" value="V8PROTEASE"/>
</dbReference>
<keyword evidence="10" id="KW-1185">Reference proteome</keyword>
<dbReference type="InterPro" id="IPR028301">
    <property type="entry name" value="V8_his_AS"/>
</dbReference>
<feature type="compositionally biased region" description="Polar residues" evidence="7">
    <location>
        <begin position="1"/>
        <end position="10"/>
    </location>
</feature>
<evidence type="ECO:0000256" key="3">
    <source>
        <dbReference type="ARBA" id="ARBA00022729"/>
    </source>
</evidence>
<organism evidence="9 10">
    <name type="scientific">Niastella koreensis</name>
    <dbReference type="NCBI Taxonomy" id="354356"/>
    <lineage>
        <taxon>Bacteria</taxon>
        <taxon>Pseudomonadati</taxon>
        <taxon>Bacteroidota</taxon>
        <taxon>Chitinophagia</taxon>
        <taxon>Chitinophagales</taxon>
        <taxon>Chitinophagaceae</taxon>
        <taxon>Niastella</taxon>
    </lineage>
</organism>
<dbReference type="SUPFAM" id="SSF50494">
    <property type="entry name" value="Trypsin-like serine proteases"/>
    <property type="match status" value="1"/>
</dbReference>
<dbReference type="InterPro" id="IPR050966">
    <property type="entry name" value="Glutamyl_endopeptidase"/>
</dbReference>
<evidence type="ECO:0000256" key="7">
    <source>
        <dbReference type="SAM" id="MobiDB-lite"/>
    </source>
</evidence>
<dbReference type="EC" id="3.4.21.-" evidence="6"/>
<dbReference type="PANTHER" id="PTHR15462:SF8">
    <property type="entry name" value="SERINE PROTEASE"/>
    <property type="match status" value="1"/>
</dbReference>
<dbReference type="RefSeq" id="WP_014220700.1">
    <property type="nucleotide sequence ID" value="NZ_LWBO01000044.1"/>
</dbReference>
<dbReference type="PROSITE" id="PS00672">
    <property type="entry name" value="V8_HIS"/>
    <property type="match status" value="1"/>
</dbReference>
<dbReference type="InterPro" id="IPR008256">
    <property type="entry name" value="Peptidase_S1B"/>
</dbReference>
<evidence type="ECO:0000313" key="10">
    <source>
        <dbReference type="Proteomes" id="UP000192277"/>
    </source>
</evidence>